<keyword evidence="6" id="KW-0238">DNA-binding</keyword>
<name>A0A1D8GM06_9FIRM</name>
<dbReference type="PANTHER" id="PTHR37299">
    <property type="entry name" value="TRANSCRIPTIONAL REGULATOR-RELATED"/>
    <property type="match status" value="1"/>
</dbReference>
<dbReference type="Gene3D" id="3.40.50.2300">
    <property type="match status" value="1"/>
</dbReference>
<dbReference type="PROSITE" id="PS50110">
    <property type="entry name" value="RESPONSE_REGULATORY"/>
    <property type="match status" value="1"/>
</dbReference>
<dbReference type="SMART" id="SM00850">
    <property type="entry name" value="LytTR"/>
    <property type="match status" value="1"/>
</dbReference>
<dbReference type="Gene3D" id="2.40.50.1020">
    <property type="entry name" value="LytTr DNA-binding domain"/>
    <property type="match status" value="1"/>
</dbReference>
<dbReference type="InterPro" id="IPR011006">
    <property type="entry name" value="CheY-like_superfamily"/>
</dbReference>
<dbReference type="PROSITE" id="PS50930">
    <property type="entry name" value="HTH_LYTTR"/>
    <property type="match status" value="1"/>
</dbReference>
<reference evidence="6 7" key="1">
    <citation type="submission" date="2016-09" db="EMBL/GenBank/DDBJ databases">
        <title>Genomic analysis reveals versatility of anaerobic energy metabolism of Geosporobacter ferrireducens IRF9 of phylum Firmicutes.</title>
        <authorList>
            <person name="Kim S.-J."/>
        </authorList>
    </citation>
    <scope>NUCLEOTIDE SEQUENCE [LARGE SCALE GENOMIC DNA]</scope>
    <source>
        <strain evidence="6 7">IRF9</strain>
    </source>
</reference>
<evidence type="ECO:0000259" key="5">
    <source>
        <dbReference type="PROSITE" id="PS50930"/>
    </source>
</evidence>
<dbReference type="SUPFAM" id="SSF52172">
    <property type="entry name" value="CheY-like"/>
    <property type="match status" value="1"/>
</dbReference>
<evidence type="ECO:0000313" key="7">
    <source>
        <dbReference type="Proteomes" id="UP000095743"/>
    </source>
</evidence>
<dbReference type="Proteomes" id="UP000095743">
    <property type="component" value="Chromosome"/>
</dbReference>
<feature type="modified residue" description="4-aspartylphosphate" evidence="3">
    <location>
        <position position="60"/>
    </location>
</feature>
<dbReference type="InterPro" id="IPR046947">
    <property type="entry name" value="LytR-like"/>
</dbReference>
<dbReference type="InterPro" id="IPR007492">
    <property type="entry name" value="LytTR_DNA-bd_dom"/>
</dbReference>
<evidence type="ECO:0000256" key="1">
    <source>
        <dbReference type="ARBA" id="ARBA00018672"/>
    </source>
</evidence>
<keyword evidence="7" id="KW-1185">Reference proteome</keyword>
<evidence type="ECO:0000313" key="6">
    <source>
        <dbReference type="EMBL" id="AOT71822.1"/>
    </source>
</evidence>
<accession>A0A1D8GM06</accession>
<proteinExistence type="predicted"/>
<dbReference type="SMART" id="SM00448">
    <property type="entry name" value="REC"/>
    <property type="match status" value="1"/>
</dbReference>
<dbReference type="InterPro" id="IPR001789">
    <property type="entry name" value="Sig_transdc_resp-reg_receiver"/>
</dbReference>
<evidence type="ECO:0000256" key="2">
    <source>
        <dbReference type="ARBA" id="ARBA00024867"/>
    </source>
</evidence>
<dbReference type="AlphaFoldDB" id="A0A1D8GM06"/>
<dbReference type="PANTHER" id="PTHR37299:SF1">
    <property type="entry name" value="STAGE 0 SPORULATION PROTEIN A HOMOLOG"/>
    <property type="match status" value="1"/>
</dbReference>
<dbReference type="Pfam" id="PF00072">
    <property type="entry name" value="Response_reg"/>
    <property type="match status" value="1"/>
</dbReference>
<feature type="domain" description="HTH LytTR-type" evidence="5">
    <location>
        <begin position="135"/>
        <end position="235"/>
    </location>
</feature>
<gene>
    <name evidence="6" type="ORF">Gferi_21170</name>
</gene>
<dbReference type="GO" id="GO:0000156">
    <property type="term" value="F:phosphorelay response regulator activity"/>
    <property type="evidence" value="ECO:0007669"/>
    <property type="project" value="InterPro"/>
</dbReference>
<dbReference type="KEGG" id="gfe:Gferi_21170"/>
<dbReference type="STRING" id="1424294.Gferi_21170"/>
<dbReference type="EMBL" id="CP017269">
    <property type="protein sequence ID" value="AOT71822.1"/>
    <property type="molecule type" value="Genomic_DNA"/>
</dbReference>
<dbReference type="OrthoDB" id="9802383at2"/>
<dbReference type="GO" id="GO:0003677">
    <property type="term" value="F:DNA binding"/>
    <property type="evidence" value="ECO:0007669"/>
    <property type="project" value="UniProtKB-KW"/>
</dbReference>
<sequence length="246" mass="28573">MVTVFLCDDNQKTIEHYSRLIAKITQKHHIEMTLSAFNSGEELLFHLSDSPDQADIIYLDILMGTLNGMDTARQLRAYGCKAEIIFLTTSEDYVYDAFDITPVQYLLKDATGEDKFEQVFLRAVDLAEKKATDMFLCESGNTQKIIPIKEISFFEIWKRVVTVHHNGKETIEFYGTLEQLERQLRDKDFVRVHRSYLVHLPYIAKFQQQSLLLKTGENIPIGVTYLKQVKQLFSDYISRSNIHSFK</sequence>
<dbReference type="Pfam" id="PF04397">
    <property type="entry name" value="LytTR"/>
    <property type="match status" value="1"/>
</dbReference>
<evidence type="ECO:0000256" key="3">
    <source>
        <dbReference type="PROSITE-ProRule" id="PRU00169"/>
    </source>
</evidence>
<feature type="domain" description="Response regulatory" evidence="4">
    <location>
        <begin position="3"/>
        <end position="123"/>
    </location>
</feature>
<organism evidence="6 7">
    <name type="scientific">Geosporobacter ferrireducens</name>
    <dbReference type="NCBI Taxonomy" id="1424294"/>
    <lineage>
        <taxon>Bacteria</taxon>
        <taxon>Bacillati</taxon>
        <taxon>Bacillota</taxon>
        <taxon>Clostridia</taxon>
        <taxon>Peptostreptococcales</taxon>
        <taxon>Thermotaleaceae</taxon>
        <taxon>Geosporobacter</taxon>
    </lineage>
</organism>
<comment type="function">
    <text evidence="2">May play the central regulatory role in sporulation. It may be an element of the effector pathway responsible for the activation of sporulation genes in response to nutritional stress. Spo0A may act in concert with spo0H (a sigma factor) to control the expression of some genes that are critical to the sporulation process.</text>
</comment>
<dbReference type="RefSeq" id="WP_069980051.1">
    <property type="nucleotide sequence ID" value="NZ_CP017269.1"/>
</dbReference>
<protein>
    <recommendedName>
        <fullName evidence="1">Stage 0 sporulation protein A homolog</fullName>
    </recommendedName>
</protein>
<evidence type="ECO:0000259" key="4">
    <source>
        <dbReference type="PROSITE" id="PS50110"/>
    </source>
</evidence>
<keyword evidence="3" id="KW-0597">Phosphoprotein</keyword>